<dbReference type="GO" id="GO:0005789">
    <property type="term" value="C:endoplasmic reticulum membrane"/>
    <property type="evidence" value="ECO:0007669"/>
    <property type="project" value="TreeGrafter"/>
</dbReference>
<gene>
    <name evidence="3" type="primary">LOC115174632</name>
</gene>
<dbReference type="PANTHER" id="PTHR11102:SF147">
    <property type="entry name" value="SEL1L ADAPTOR SUBUNIT OF ERAD E3 UBIQUITIN LIGASE"/>
    <property type="match status" value="1"/>
</dbReference>
<dbReference type="InterPro" id="IPR011990">
    <property type="entry name" value="TPR-like_helical_dom_sf"/>
</dbReference>
<accession>A0A674AY16</accession>
<comment type="similarity">
    <text evidence="1">Belongs to the sel-1 family.</text>
</comment>
<reference evidence="3" key="1">
    <citation type="submission" date="2025-08" db="UniProtKB">
        <authorList>
            <consortium name="Ensembl"/>
        </authorList>
    </citation>
    <scope>IDENTIFICATION</scope>
</reference>
<evidence type="ECO:0000313" key="4">
    <source>
        <dbReference type="Proteomes" id="UP000472277"/>
    </source>
</evidence>
<sequence>ANPVSSAVRVSRMWRSWVSVVTHGSVHLQHLLIYSTFLLFFILFLTRLYEKLLKVAGKGHHKAMEKVAYAMLFGDYMAQNIPKAKELFEKLALEGSPKAQMALGFLYAAGLGVNSSQAKALVYYTFGALGGNLVAHMILGYRYWGGVGVPQSCESALTHYRLVANHVASDVSLTGGSAVQRVRLLDEVENPGSTSGMLEEDLIQYYQFLAEKGDIQAQVRVKMGHTALMRFFFFCIGNSLGFFAMGKGIPGLGMAYLYGRGVPVNYELALKYFQKAAEQGWVDGQLQLGTMYYNGIGVKRDYKQAFKFFNLASQAGHILAFYNLAQMHATGTGVLRSCHTAVELFKNVCERGRWSDRLMAAYGNFKDGDMDGALVQYLLLAEQGYEVAQSNVAFILDQKEAQIFNENETYPRALLHWTRAAAQGYTVARIKLGDYHFYGYGTDVDYETAVIHYRLASEQQHSAQAMFNLGYMHEKGLGIKQDIHLAKRFYDMAAEASPEAQVPVFLALCKLGLVYTLQYLHDLNVSVQYRALPVSGASGSFISLVVSISTHGGQAQCLRLT</sequence>
<feature type="transmembrane region" description="Helical" evidence="2">
    <location>
        <begin position="31"/>
        <end position="49"/>
    </location>
</feature>
<dbReference type="Pfam" id="PF08238">
    <property type="entry name" value="Sel1"/>
    <property type="match status" value="9"/>
</dbReference>
<dbReference type="AlphaFoldDB" id="A0A674AY16"/>
<keyword evidence="4" id="KW-1185">Reference proteome</keyword>
<dbReference type="Proteomes" id="UP000472277">
    <property type="component" value="Chromosome 35"/>
</dbReference>
<protein>
    <submittedName>
        <fullName evidence="3">SEL1L adaptor subunit of SYVN1 ubiquitin ligase</fullName>
    </submittedName>
</protein>
<keyword evidence="2" id="KW-0812">Transmembrane</keyword>
<keyword evidence="2" id="KW-0472">Membrane</keyword>
<dbReference type="InterPro" id="IPR050767">
    <property type="entry name" value="Sel1_AlgK"/>
</dbReference>
<dbReference type="GeneTree" id="ENSGT00940000156671"/>
<evidence type="ECO:0000313" key="3">
    <source>
        <dbReference type="Ensembl" id="ENSSTUP00000064159.1"/>
    </source>
</evidence>
<dbReference type="SUPFAM" id="SSF81901">
    <property type="entry name" value="HCP-like"/>
    <property type="match status" value="3"/>
</dbReference>
<dbReference type="GO" id="GO:0036503">
    <property type="term" value="P:ERAD pathway"/>
    <property type="evidence" value="ECO:0007669"/>
    <property type="project" value="TreeGrafter"/>
</dbReference>
<keyword evidence="2" id="KW-1133">Transmembrane helix</keyword>
<dbReference type="Gene3D" id="1.25.40.10">
    <property type="entry name" value="Tetratricopeptide repeat domain"/>
    <property type="match status" value="3"/>
</dbReference>
<evidence type="ECO:0000256" key="2">
    <source>
        <dbReference type="SAM" id="Phobius"/>
    </source>
</evidence>
<evidence type="ECO:0000256" key="1">
    <source>
        <dbReference type="ARBA" id="ARBA00038101"/>
    </source>
</evidence>
<organism evidence="3 4">
    <name type="scientific">Salmo trutta</name>
    <name type="common">Brown trout</name>
    <dbReference type="NCBI Taxonomy" id="8032"/>
    <lineage>
        <taxon>Eukaryota</taxon>
        <taxon>Metazoa</taxon>
        <taxon>Chordata</taxon>
        <taxon>Craniata</taxon>
        <taxon>Vertebrata</taxon>
        <taxon>Euteleostomi</taxon>
        <taxon>Actinopterygii</taxon>
        <taxon>Neopterygii</taxon>
        <taxon>Teleostei</taxon>
        <taxon>Protacanthopterygii</taxon>
        <taxon>Salmoniformes</taxon>
        <taxon>Salmonidae</taxon>
        <taxon>Salmoninae</taxon>
        <taxon>Salmo</taxon>
    </lineage>
</organism>
<reference evidence="3" key="2">
    <citation type="submission" date="2025-09" db="UniProtKB">
        <authorList>
            <consortium name="Ensembl"/>
        </authorList>
    </citation>
    <scope>IDENTIFICATION</scope>
</reference>
<dbReference type="InterPro" id="IPR006597">
    <property type="entry name" value="Sel1-like"/>
</dbReference>
<feature type="transmembrane region" description="Helical" evidence="2">
    <location>
        <begin position="227"/>
        <end position="246"/>
    </location>
</feature>
<dbReference type="FunFam" id="1.25.40.10:FF:000208">
    <property type="entry name" value="Protein sel-1 homolog 1"/>
    <property type="match status" value="1"/>
</dbReference>
<name>A0A674AY16_SALTR</name>
<proteinExistence type="inferred from homology"/>
<dbReference type="Ensembl" id="ENSSTUT00000067791.1">
    <property type="protein sequence ID" value="ENSSTUP00000064159.1"/>
    <property type="gene ID" value="ENSSTUG00000027110.1"/>
</dbReference>
<dbReference type="SMART" id="SM00671">
    <property type="entry name" value="SEL1"/>
    <property type="match status" value="8"/>
</dbReference>
<dbReference type="PANTHER" id="PTHR11102">
    <property type="entry name" value="SEL-1-LIKE PROTEIN"/>
    <property type="match status" value="1"/>
</dbReference>